<dbReference type="AlphaFoldDB" id="A0A7V5HMD8"/>
<proteinExistence type="predicted"/>
<gene>
    <name evidence="1" type="ORF">ENL43_00910</name>
</gene>
<sequence length="168" mass="18849">MIWNAIFFMLATLTYNSNINIDGKINIGTEWYEDELIIPDSPNDCATVGNEIYGIFLTWDRENLYIAASYEVQNKALLVVMDAGRDRGVHDINNLDWYPRNFQFFGMNADILIALWNGDLGTGGVREITGEVIQNRIHTIPLSNISVQNTAFSGDSGGIEVKIPWSSL</sequence>
<protein>
    <recommendedName>
        <fullName evidence="2">Carbohydrate-binding domain-containing protein</fullName>
    </recommendedName>
</protein>
<name>A0A7V5HMD8_UNCW3</name>
<dbReference type="EMBL" id="DRTX01000054">
    <property type="protein sequence ID" value="HHF52908.1"/>
    <property type="molecule type" value="Genomic_DNA"/>
</dbReference>
<evidence type="ECO:0008006" key="2">
    <source>
        <dbReference type="Google" id="ProtNLM"/>
    </source>
</evidence>
<feature type="non-terminal residue" evidence="1">
    <location>
        <position position="168"/>
    </location>
</feature>
<dbReference type="Proteomes" id="UP000886050">
    <property type="component" value="Unassembled WGS sequence"/>
</dbReference>
<accession>A0A7V5HMD8</accession>
<evidence type="ECO:0000313" key="1">
    <source>
        <dbReference type="EMBL" id="HHF52908.1"/>
    </source>
</evidence>
<reference evidence="1" key="1">
    <citation type="journal article" date="2020" name="mSystems">
        <title>Genome- and Community-Level Interaction Insights into Carbon Utilization and Element Cycling Functions of Hydrothermarchaeota in Hydrothermal Sediment.</title>
        <authorList>
            <person name="Zhou Z."/>
            <person name="Liu Y."/>
            <person name="Xu W."/>
            <person name="Pan J."/>
            <person name="Luo Z.H."/>
            <person name="Li M."/>
        </authorList>
    </citation>
    <scope>NUCLEOTIDE SEQUENCE [LARGE SCALE GENOMIC DNA]</scope>
    <source>
        <strain evidence="1">HyVt-96</strain>
    </source>
</reference>
<organism evidence="1">
    <name type="scientific">candidate division WOR-3 bacterium</name>
    <dbReference type="NCBI Taxonomy" id="2052148"/>
    <lineage>
        <taxon>Bacteria</taxon>
        <taxon>Bacteria division WOR-3</taxon>
    </lineage>
</organism>
<dbReference type="SUPFAM" id="SSF49344">
    <property type="entry name" value="CBD9-like"/>
    <property type="match status" value="1"/>
</dbReference>
<comment type="caution">
    <text evidence="1">The sequence shown here is derived from an EMBL/GenBank/DDBJ whole genome shotgun (WGS) entry which is preliminary data.</text>
</comment>